<dbReference type="Proteomes" id="UP001456513">
    <property type="component" value="Unassembled WGS sequence"/>
</dbReference>
<gene>
    <name evidence="3" type="ORF">AABD04_08585</name>
</gene>
<dbReference type="Pfam" id="PF04434">
    <property type="entry name" value="SWIM"/>
    <property type="match status" value="1"/>
</dbReference>
<evidence type="ECO:0000313" key="3">
    <source>
        <dbReference type="EMBL" id="MEK8070901.1"/>
    </source>
</evidence>
<keyword evidence="1" id="KW-0479">Metal-binding</keyword>
<comment type="caution">
    <text evidence="3">The sequence shown here is derived from an EMBL/GenBank/DDBJ whole genome shotgun (WGS) entry which is preliminary data.</text>
</comment>
<dbReference type="InterPro" id="IPR007527">
    <property type="entry name" value="Znf_SWIM"/>
</dbReference>
<keyword evidence="1" id="KW-0862">Zinc</keyword>
<feature type="domain" description="SWIM-type" evidence="2">
    <location>
        <begin position="123"/>
        <end position="158"/>
    </location>
</feature>
<reference evidence="3 4" key="1">
    <citation type="submission" date="2024-03" db="EMBL/GenBank/DDBJ databases">
        <title>Rhodococcus navarretei sp. nov. and Pseudarthrobacter quantumdoti sp. nov., two new species with the ability to biosynthesize Quantum Dots isolated from soil samples at Union Glacier, Antarctica.</title>
        <authorList>
            <person name="Vargas M."/>
        </authorList>
    </citation>
    <scope>NUCLEOTIDE SEQUENCE [LARGE SCALE GENOMIC DNA]</scope>
    <source>
        <strain evidence="3 4">EXRC-4A-4</strain>
    </source>
</reference>
<evidence type="ECO:0000313" key="4">
    <source>
        <dbReference type="Proteomes" id="UP001456513"/>
    </source>
</evidence>
<dbReference type="PANTHER" id="PTHR38133:SF1">
    <property type="entry name" value="SLR1429 PROTEIN"/>
    <property type="match status" value="1"/>
</dbReference>
<accession>A0ABU9CWA2</accession>
<proteinExistence type="predicted"/>
<keyword evidence="4" id="KW-1185">Reference proteome</keyword>
<dbReference type="PANTHER" id="PTHR38133">
    <property type="entry name" value="SLR1429 PROTEIN"/>
    <property type="match status" value="1"/>
</dbReference>
<evidence type="ECO:0000259" key="2">
    <source>
        <dbReference type="PROSITE" id="PS50966"/>
    </source>
</evidence>
<keyword evidence="1" id="KW-0863">Zinc-finger</keyword>
<protein>
    <submittedName>
        <fullName evidence="3">SWIM zinc finger family protein</fullName>
    </submittedName>
</protein>
<dbReference type="PROSITE" id="PS50966">
    <property type="entry name" value="ZF_SWIM"/>
    <property type="match status" value="1"/>
</dbReference>
<dbReference type="EMBL" id="JBBPCN010000001">
    <property type="protein sequence ID" value="MEK8070901.1"/>
    <property type="molecule type" value="Genomic_DNA"/>
</dbReference>
<evidence type="ECO:0000256" key="1">
    <source>
        <dbReference type="PROSITE-ProRule" id="PRU00325"/>
    </source>
</evidence>
<dbReference type="RefSeq" id="WP_243597106.1">
    <property type="nucleotide sequence ID" value="NZ_JBBPCN010000001.1"/>
</dbReference>
<sequence length="252" mass="27595">MVDFSQYGKRRQAKGGIESRNKRGAFGQTWWGRHFVAAMEDLADPGRIARGRTYARQGQVLTLGVERGQIYGEVQGSQLEPFSASVTVDPLTQGEVAALVDRVRSNPGMLGELASNAIPQALASVLLPHDKGQLDFDCTCPDDGWPCKHAAALMYIAAEHIDASAATILTLRGVDLDQLIEGVGGGEREDEFDPDDWFADRASFPDLPQVSFAPAMDDLDPLILRRIFRADGSTEAEVSRANADLRQFYDRL</sequence>
<name>A0ABU9CWA2_9NOCA</name>
<organism evidence="3 4">
    <name type="scientific">Rhodococcus navarretei</name>
    <dbReference type="NCBI Taxonomy" id="3128981"/>
    <lineage>
        <taxon>Bacteria</taxon>
        <taxon>Bacillati</taxon>
        <taxon>Actinomycetota</taxon>
        <taxon>Actinomycetes</taxon>
        <taxon>Mycobacteriales</taxon>
        <taxon>Nocardiaceae</taxon>
        <taxon>Rhodococcus</taxon>
    </lineage>
</organism>